<keyword evidence="5" id="KW-1133">Transmembrane helix</keyword>
<dbReference type="SUPFAM" id="SSF53901">
    <property type="entry name" value="Thiolase-like"/>
    <property type="match status" value="2"/>
</dbReference>
<comment type="similarity">
    <text evidence="1 4">Belongs to the thiolase-like superfamily. Chalcone/stilbene synthases family.</text>
</comment>
<dbReference type="InterPro" id="IPR012392">
    <property type="entry name" value="3-ktacl-CoA_syn"/>
</dbReference>
<dbReference type="PIRSF" id="PIRSF036417">
    <property type="entry name" value="3-ktacl-CoA_syn"/>
    <property type="match status" value="1"/>
</dbReference>
<dbReference type="GO" id="GO:0016020">
    <property type="term" value="C:membrane"/>
    <property type="evidence" value="ECO:0007669"/>
    <property type="project" value="InterPro"/>
</dbReference>
<dbReference type="Pfam" id="PF08392">
    <property type="entry name" value="FAE1_CUT1_RppA"/>
    <property type="match status" value="1"/>
</dbReference>
<feature type="transmembrane region" description="Helical" evidence="5">
    <location>
        <begin position="21"/>
        <end position="37"/>
    </location>
</feature>
<sequence length="493" mass="55089">MFSLLTRFMDALIGPVEAKDVPHFLFVFFLFPGLVILRPELITAGGATLASFAFFLAIFVYAAAVLYVRRRRPVYVVDFSCYDPPYNCRVPCAAFEEHANLIFHKESERHLVDFSVRVLHLSGLGEETALPPVTHYIPPVPTLQLAREEAEMIMYSTVDSLLKKTGVDPVEIDAVVVNCSIFAPNPSLADMLMNRFGFRPDTKCINLSGMGCSAEFIALDAARSHLQVNPESRALVVSSEIITPVCYFGKERSMMVSNCLFRMGAAAVLLSNRSSDRTRSKYTMTNLVRTHIGADDNAFNCVGLREDDDGILGMMLSKDLPRNAAKALETNIRTFAPIVLPLSEKLRYVLMNVIVRKLYNPKRPPYVPNFKTVFDHFCVHAGGVPLIDQVEKSLRLTPYDVEASRMTLYRIGNTSSSSVWYELGYTEAKGRMKKGDRVWQIALGGGFKCISAAWKCNRSVSPESITDGPWPRCIHKFPVEVRNVTTMKVDGLN</sequence>
<feature type="domain" description="Beta-ketoacyl-[acyl-carrier-protein] synthase III C-terminal" evidence="7">
    <location>
        <begin position="375"/>
        <end position="455"/>
    </location>
</feature>
<evidence type="ECO:0000259" key="7">
    <source>
        <dbReference type="Pfam" id="PF08541"/>
    </source>
</evidence>
<gene>
    <name evidence="8" type="ORF">H6P81_011100</name>
</gene>
<accession>A0AAV7ESR0</accession>
<name>A0AAV7ESR0_ARIFI</name>
<feature type="transmembrane region" description="Helical" evidence="5">
    <location>
        <begin position="49"/>
        <end position="68"/>
    </location>
</feature>
<dbReference type="GO" id="GO:0006633">
    <property type="term" value="P:fatty acid biosynthetic process"/>
    <property type="evidence" value="ECO:0007669"/>
    <property type="project" value="InterPro"/>
</dbReference>
<keyword evidence="2 4" id="KW-0808">Transferase</keyword>
<evidence type="ECO:0000256" key="1">
    <source>
        <dbReference type="ARBA" id="ARBA00005531"/>
    </source>
</evidence>
<protein>
    <recommendedName>
        <fullName evidence="4">3-ketoacyl-CoA synthase</fullName>
        <ecNumber evidence="4">2.3.1.-</ecNumber>
    </recommendedName>
</protein>
<keyword evidence="9" id="KW-1185">Reference proteome</keyword>
<dbReference type="Gene3D" id="3.40.47.10">
    <property type="match status" value="1"/>
</dbReference>
<organism evidence="8 9">
    <name type="scientific">Aristolochia fimbriata</name>
    <name type="common">White veined hardy Dutchman's pipe vine</name>
    <dbReference type="NCBI Taxonomy" id="158543"/>
    <lineage>
        <taxon>Eukaryota</taxon>
        <taxon>Viridiplantae</taxon>
        <taxon>Streptophyta</taxon>
        <taxon>Embryophyta</taxon>
        <taxon>Tracheophyta</taxon>
        <taxon>Spermatophyta</taxon>
        <taxon>Magnoliopsida</taxon>
        <taxon>Magnoliidae</taxon>
        <taxon>Piperales</taxon>
        <taxon>Aristolochiaceae</taxon>
        <taxon>Aristolochia</taxon>
    </lineage>
</organism>
<keyword evidence="5" id="KW-0812">Transmembrane</keyword>
<dbReference type="EMBL" id="JAINDJ010000004">
    <property type="protein sequence ID" value="KAG9451135.1"/>
    <property type="molecule type" value="Genomic_DNA"/>
</dbReference>
<evidence type="ECO:0000256" key="5">
    <source>
        <dbReference type="SAM" id="Phobius"/>
    </source>
</evidence>
<comment type="pathway">
    <text evidence="4">Lipid metabolism; fatty acid biosynthesis.</text>
</comment>
<keyword evidence="5" id="KW-0472">Membrane</keyword>
<evidence type="ECO:0000256" key="2">
    <source>
        <dbReference type="ARBA" id="ARBA00022679"/>
    </source>
</evidence>
<keyword evidence="3 4" id="KW-0012">Acyltransferase</keyword>
<dbReference type="InterPro" id="IPR013601">
    <property type="entry name" value="FAE1_typ3_polyketide_synth"/>
</dbReference>
<proteinExistence type="inferred from homology"/>
<dbReference type="Proteomes" id="UP000825729">
    <property type="component" value="Unassembled WGS sequence"/>
</dbReference>
<evidence type="ECO:0000313" key="8">
    <source>
        <dbReference type="EMBL" id="KAG9451135.1"/>
    </source>
</evidence>
<dbReference type="InterPro" id="IPR013747">
    <property type="entry name" value="ACP_syn_III_C"/>
</dbReference>
<reference evidence="8 9" key="1">
    <citation type="submission" date="2021-07" db="EMBL/GenBank/DDBJ databases">
        <title>The Aristolochia fimbriata genome: insights into angiosperm evolution, floral development and chemical biosynthesis.</title>
        <authorList>
            <person name="Jiao Y."/>
        </authorList>
    </citation>
    <scope>NUCLEOTIDE SEQUENCE [LARGE SCALE GENOMIC DNA]</scope>
    <source>
        <strain evidence="8">IBCAS-2021</strain>
        <tissue evidence="8">Leaf</tissue>
    </source>
</reference>
<dbReference type="InterPro" id="IPR016039">
    <property type="entry name" value="Thiolase-like"/>
</dbReference>
<dbReference type="Pfam" id="PF08541">
    <property type="entry name" value="ACP_syn_III_C"/>
    <property type="match status" value="1"/>
</dbReference>
<feature type="domain" description="FAE" evidence="6">
    <location>
        <begin position="68"/>
        <end position="357"/>
    </location>
</feature>
<evidence type="ECO:0000256" key="3">
    <source>
        <dbReference type="ARBA" id="ARBA00023315"/>
    </source>
</evidence>
<dbReference type="EC" id="2.3.1.-" evidence="4"/>
<dbReference type="GO" id="GO:0016747">
    <property type="term" value="F:acyltransferase activity, transferring groups other than amino-acyl groups"/>
    <property type="evidence" value="ECO:0007669"/>
    <property type="project" value="InterPro"/>
</dbReference>
<dbReference type="CDD" id="cd00831">
    <property type="entry name" value="CHS_like"/>
    <property type="match status" value="1"/>
</dbReference>
<dbReference type="AlphaFoldDB" id="A0AAV7ESR0"/>
<evidence type="ECO:0000256" key="4">
    <source>
        <dbReference type="PIRNR" id="PIRNR036417"/>
    </source>
</evidence>
<comment type="caution">
    <text evidence="8">The sequence shown here is derived from an EMBL/GenBank/DDBJ whole genome shotgun (WGS) entry which is preliminary data.</text>
</comment>
<dbReference type="PANTHER" id="PTHR31561">
    <property type="entry name" value="3-KETOACYL-COA SYNTHASE"/>
    <property type="match status" value="1"/>
</dbReference>
<evidence type="ECO:0000313" key="9">
    <source>
        <dbReference type="Proteomes" id="UP000825729"/>
    </source>
</evidence>
<evidence type="ECO:0000259" key="6">
    <source>
        <dbReference type="Pfam" id="PF08392"/>
    </source>
</evidence>